<proteinExistence type="predicted"/>
<dbReference type="PANTHER" id="PTHR48090:SF7">
    <property type="entry name" value="RFBJ PROTEIN"/>
    <property type="match status" value="1"/>
</dbReference>
<sequence length="162" mass="18501">RRGKGRAMRTAFESVGGDYVFMIDADFTYPATYIPLMLKLLEGKYDVVLGSRLKGQREEGAMTRLNMVGNLLLALLADLLYRTRISDPCTGFWGFRGEVARGLKLDAVGFELEVSMLVEIAKKGYRIGEVPIYYRRRPTPTKLRALRTGFRIGRTLVRKRFR</sequence>
<dbReference type="AlphaFoldDB" id="X0XH73"/>
<dbReference type="InterPro" id="IPR001173">
    <property type="entry name" value="Glyco_trans_2-like"/>
</dbReference>
<evidence type="ECO:0000259" key="1">
    <source>
        <dbReference type="Pfam" id="PF00535"/>
    </source>
</evidence>
<protein>
    <recommendedName>
        <fullName evidence="1">Glycosyltransferase 2-like domain-containing protein</fullName>
    </recommendedName>
</protein>
<feature type="non-terminal residue" evidence="2">
    <location>
        <position position="1"/>
    </location>
</feature>
<dbReference type="Gene3D" id="3.90.550.10">
    <property type="entry name" value="Spore Coat Polysaccharide Biosynthesis Protein SpsA, Chain A"/>
    <property type="match status" value="1"/>
</dbReference>
<dbReference type="InterPro" id="IPR050256">
    <property type="entry name" value="Glycosyltransferase_2"/>
</dbReference>
<evidence type="ECO:0000313" key="2">
    <source>
        <dbReference type="EMBL" id="GAG34777.1"/>
    </source>
</evidence>
<dbReference type="PANTHER" id="PTHR48090">
    <property type="entry name" value="UNDECAPRENYL-PHOSPHATE 4-DEOXY-4-FORMAMIDO-L-ARABINOSE TRANSFERASE-RELATED"/>
    <property type="match status" value="1"/>
</dbReference>
<feature type="domain" description="Glycosyltransferase 2-like" evidence="1">
    <location>
        <begin position="1"/>
        <end position="100"/>
    </location>
</feature>
<dbReference type="SUPFAM" id="SSF53448">
    <property type="entry name" value="Nucleotide-diphospho-sugar transferases"/>
    <property type="match status" value="1"/>
</dbReference>
<name>X0XH73_9ZZZZ</name>
<gene>
    <name evidence="2" type="ORF">S01H1_66964</name>
</gene>
<reference evidence="2" key="1">
    <citation type="journal article" date="2014" name="Front. Microbiol.">
        <title>High frequency of phylogenetically diverse reductive dehalogenase-homologous genes in deep subseafloor sedimentary metagenomes.</title>
        <authorList>
            <person name="Kawai M."/>
            <person name="Futagami T."/>
            <person name="Toyoda A."/>
            <person name="Takaki Y."/>
            <person name="Nishi S."/>
            <person name="Hori S."/>
            <person name="Arai W."/>
            <person name="Tsubouchi T."/>
            <person name="Morono Y."/>
            <person name="Uchiyama I."/>
            <person name="Ito T."/>
            <person name="Fujiyama A."/>
            <person name="Inagaki F."/>
            <person name="Takami H."/>
        </authorList>
    </citation>
    <scope>NUCLEOTIDE SEQUENCE</scope>
    <source>
        <strain evidence="2">Expedition CK06-06</strain>
    </source>
</reference>
<organism evidence="2">
    <name type="scientific">marine sediment metagenome</name>
    <dbReference type="NCBI Taxonomy" id="412755"/>
    <lineage>
        <taxon>unclassified sequences</taxon>
        <taxon>metagenomes</taxon>
        <taxon>ecological metagenomes</taxon>
    </lineage>
</organism>
<dbReference type="CDD" id="cd04179">
    <property type="entry name" value="DPM_DPG-synthase_like"/>
    <property type="match status" value="1"/>
</dbReference>
<dbReference type="Pfam" id="PF00535">
    <property type="entry name" value="Glycos_transf_2"/>
    <property type="match status" value="1"/>
</dbReference>
<comment type="caution">
    <text evidence="2">The sequence shown here is derived from an EMBL/GenBank/DDBJ whole genome shotgun (WGS) entry which is preliminary data.</text>
</comment>
<dbReference type="InterPro" id="IPR029044">
    <property type="entry name" value="Nucleotide-diphossugar_trans"/>
</dbReference>
<accession>X0XH73</accession>
<dbReference type="EMBL" id="BARS01044305">
    <property type="protein sequence ID" value="GAG34777.1"/>
    <property type="molecule type" value="Genomic_DNA"/>
</dbReference>